<evidence type="ECO:0000256" key="3">
    <source>
        <dbReference type="ARBA" id="ARBA00013252"/>
    </source>
</evidence>
<dbReference type="GO" id="GO:0008124">
    <property type="term" value="F:4-alpha-hydroxytetrahydrobiopterin dehydratase activity"/>
    <property type="evidence" value="ECO:0007669"/>
    <property type="project" value="UniProtKB-EC"/>
</dbReference>
<evidence type="ECO:0000313" key="6">
    <source>
        <dbReference type="EMBL" id="PZR52802.1"/>
    </source>
</evidence>
<evidence type="ECO:0000256" key="5">
    <source>
        <dbReference type="ARBA" id="ARBA00023239"/>
    </source>
</evidence>
<dbReference type="EMBL" id="QKWH01000007">
    <property type="protein sequence ID" value="PZR52802.1"/>
    <property type="molecule type" value="Genomic_DNA"/>
</dbReference>
<dbReference type="Gene3D" id="3.30.1360.20">
    <property type="entry name" value="Transcriptional coactivator/pterin dehydratase"/>
    <property type="match status" value="1"/>
</dbReference>
<dbReference type="AlphaFoldDB" id="A0A2W5WP93"/>
<dbReference type="InterPro" id="IPR001533">
    <property type="entry name" value="Pterin_deHydtase"/>
</dbReference>
<keyword evidence="5" id="KW-0456">Lyase</keyword>
<evidence type="ECO:0000256" key="2">
    <source>
        <dbReference type="ARBA" id="ARBA00006472"/>
    </source>
</evidence>
<dbReference type="Pfam" id="PF01329">
    <property type="entry name" value="Pterin_4a"/>
    <property type="match status" value="1"/>
</dbReference>
<evidence type="ECO:0000313" key="7">
    <source>
        <dbReference type="Proteomes" id="UP000248783"/>
    </source>
</evidence>
<comment type="similarity">
    <text evidence="2">Belongs to the pterin-4-alpha-carbinolamine dehydratase family.</text>
</comment>
<dbReference type="RefSeq" id="WP_111251223.1">
    <property type="nucleotide sequence ID" value="NZ_QKWH01000007.1"/>
</dbReference>
<sequence length="104" mass="11086">MVEQITAQQFLESHGVDGWVTNDSGVATAIFTSGDRATGERLAERIGELGAAANHDADVEVAQDRVTVRLSTHEVGGLSQRDVDLARQITGAARELGIEVDRSL</sequence>
<dbReference type="SUPFAM" id="SSF55248">
    <property type="entry name" value="PCD-like"/>
    <property type="match status" value="1"/>
</dbReference>
<keyword evidence="7" id="KW-1185">Reference proteome</keyword>
<dbReference type="GO" id="GO:0006729">
    <property type="term" value="P:tetrahydrobiopterin biosynthetic process"/>
    <property type="evidence" value="ECO:0007669"/>
    <property type="project" value="InterPro"/>
</dbReference>
<name>A0A2W5WP93_9MICO</name>
<organism evidence="6 7">
    <name type="scientific">Xylanimonas oleitrophica</name>
    <dbReference type="NCBI Taxonomy" id="2607479"/>
    <lineage>
        <taxon>Bacteria</taxon>
        <taxon>Bacillati</taxon>
        <taxon>Actinomycetota</taxon>
        <taxon>Actinomycetes</taxon>
        <taxon>Micrococcales</taxon>
        <taxon>Promicromonosporaceae</taxon>
        <taxon>Xylanimonas</taxon>
    </lineage>
</organism>
<comment type="caution">
    <text evidence="6">The sequence shown here is derived from an EMBL/GenBank/DDBJ whole genome shotgun (WGS) entry which is preliminary data.</text>
</comment>
<comment type="catalytic activity">
    <reaction evidence="1">
        <text>(4aS,6R)-4a-hydroxy-L-erythro-5,6,7,8-tetrahydrobiopterin = (6R)-L-erythro-6,7-dihydrobiopterin + H2O</text>
        <dbReference type="Rhea" id="RHEA:11920"/>
        <dbReference type="ChEBI" id="CHEBI:15377"/>
        <dbReference type="ChEBI" id="CHEBI:15642"/>
        <dbReference type="ChEBI" id="CHEBI:43120"/>
        <dbReference type="EC" id="4.2.1.96"/>
    </reaction>
</comment>
<protein>
    <recommendedName>
        <fullName evidence="4">Putative pterin-4-alpha-carbinolamine dehydratase</fullName>
        <ecNumber evidence="3">4.2.1.96</ecNumber>
    </recommendedName>
</protein>
<proteinExistence type="inferred from homology"/>
<accession>A0A2W5WP93</accession>
<dbReference type="InterPro" id="IPR036428">
    <property type="entry name" value="PCD_sf"/>
</dbReference>
<reference evidence="6 7" key="1">
    <citation type="submission" date="2018-06" db="EMBL/GenBank/DDBJ databases">
        <title>Whole genome sequencing of a novel hydrocarbon degrading bacterial strain, PW21 isolated from oil contaminated produced water sample.</title>
        <authorList>
            <person name="Nagkirti P."/>
            <person name="Shaikh A."/>
            <person name="Gowdaman V."/>
            <person name="Engineer A.E."/>
            <person name="Dagar S."/>
            <person name="Dhakephalkar P.K."/>
        </authorList>
    </citation>
    <scope>NUCLEOTIDE SEQUENCE [LARGE SCALE GENOMIC DNA]</scope>
    <source>
        <strain evidence="6 7">PW21</strain>
    </source>
</reference>
<dbReference type="EC" id="4.2.1.96" evidence="3"/>
<gene>
    <name evidence="6" type="ORF">DNL40_10595</name>
</gene>
<evidence type="ECO:0000256" key="4">
    <source>
        <dbReference type="ARBA" id="ARBA00021735"/>
    </source>
</evidence>
<dbReference type="Proteomes" id="UP000248783">
    <property type="component" value="Unassembled WGS sequence"/>
</dbReference>
<evidence type="ECO:0000256" key="1">
    <source>
        <dbReference type="ARBA" id="ARBA00001554"/>
    </source>
</evidence>